<dbReference type="NCBIfam" id="TIGR03696">
    <property type="entry name" value="Rhs_assc_core"/>
    <property type="match status" value="1"/>
</dbReference>
<gene>
    <name evidence="5" type="ORF">EU508_00890</name>
</gene>
<dbReference type="Pfam" id="PF25023">
    <property type="entry name" value="TEN_YD-shell"/>
    <property type="match status" value="1"/>
</dbReference>
<comment type="caution">
    <text evidence="5">The sequence shown here is derived from an EMBL/GenBank/DDBJ whole genome shotgun (WGS) entry which is preliminary data.</text>
</comment>
<dbReference type="InterPro" id="IPR056823">
    <property type="entry name" value="TEN-like_YD-shell"/>
</dbReference>
<dbReference type="Proteomes" id="UP000324162">
    <property type="component" value="Unassembled WGS sequence"/>
</dbReference>
<name>A0AB73BLX8_9GAMM</name>
<evidence type="ECO:0000256" key="1">
    <source>
        <dbReference type="ARBA" id="ARBA00022737"/>
    </source>
</evidence>
<organism evidence="5 6">
    <name type="scientific">Pseudoalteromonas fuliginea</name>
    <dbReference type="NCBI Taxonomy" id="1872678"/>
    <lineage>
        <taxon>Bacteria</taxon>
        <taxon>Pseudomonadati</taxon>
        <taxon>Pseudomonadota</taxon>
        <taxon>Gammaproteobacteria</taxon>
        <taxon>Alteromonadales</taxon>
        <taxon>Pseudoalteromonadaceae</taxon>
        <taxon>Pseudoalteromonas</taxon>
    </lineage>
</organism>
<feature type="domain" description="Teneurin-like YD-shell" evidence="4">
    <location>
        <begin position="2325"/>
        <end position="2425"/>
    </location>
</feature>
<evidence type="ECO:0000313" key="5">
    <source>
        <dbReference type="EMBL" id="KAA1164817.1"/>
    </source>
</evidence>
<evidence type="ECO:0000259" key="4">
    <source>
        <dbReference type="Pfam" id="PF25023"/>
    </source>
</evidence>
<dbReference type="RefSeq" id="WP_149613329.1">
    <property type="nucleotide sequence ID" value="NZ_SEUK01000033.1"/>
</dbReference>
<dbReference type="EMBL" id="SEUK01000033">
    <property type="protein sequence ID" value="KAA1164817.1"/>
    <property type="molecule type" value="Genomic_DNA"/>
</dbReference>
<feature type="transmembrane region" description="Helical" evidence="3">
    <location>
        <begin position="2530"/>
        <end position="2549"/>
    </location>
</feature>
<feature type="transmembrane region" description="Helical" evidence="3">
    <location>
        <begin position="2456"/>
        <end position="2483"/>
    </location>
</feature>
<accession>A0AB73BLX8</accession>
<feature type="transmembrane region" description="Helical" evidence="3">
    <location>
        <begin position="2495"/>
        <end position="2518"/>
    </location>
</feature>
<dbReference type="Gene3D" id="2.180.10.10">
    <property type="entry name" value="RHS repeat-associated core"/>
    <property type="match status" value="1"/>
</dbReference>
<evidence type="ECO:0000256" key="3">
    <source>
        <dbReference type="SAM" id="Phobius"/>
    </source>
</evidence>
<evidence type="ECO:0000256" key="2">
    <source>
        <dbReference type="SAM" id="MobiDB-lite"/>
    </source>
</evidence>
<sequence>MNTQSVANNPAAQQQSQTPEIRSFELDDKAIGNIKSGVNYFRGNIQLPIDFLTLTGYKGLDIKVSAMYGSNIKNNLDTWNIEAPTGVLGLGWDMSFEFISVYKANSQNSGSDLFYLVSGGSANPLVKVGEQGGIWLFETRNYQFWKISYDPIDESWLIIKEDGTQYRYGGNQNACQYGVRWGNWIGSSVNASEQKQYCSAWNLISIESAWGHKVQYDYENVMHRVGQTGLEFTQASYLKTVTDSFGRKVEFNYQEKYGALNQSAQGIAEYQAENAQSPEPNAFQNKYETRYLDSLDVINADSEHLYTMKYTYDFINNASPSDIDYELRWKRVLKSVFQFTPDGTSLPGLHFDYNDGQAISPGTLKSVTYPTGGVARITYKELQINSPKRIAIDNPLPGSTPGVWHGDDYVVFTFCNKNSAGFKVFVQSWQGRWVEAELTSSDMAAITADPQSVQVEAHSSYILLSVRNQARSCDQIYVFMRDDKKFGEWNLSNDQPYLFYVQGDAGPSLITSGSEFFVAHNKGYTQQTYQVRSFHWQTGQWQTPNTLPITGGDTGYVAALQNYYVNCNYTHSTQSLSFEIVFRDLEGNWQPKQQWKTSGIEVVENAGKYLFSLIATPTGVALTYISKVDDATISYTVTLYDWDEHFQILNPAGSVSQDLVTPVENGKALYDILQTITDGTFVNNNIVNLRKVGTGANSTWLSKQFLNPNNTTEFSVAAAQDTFVMSSSDGTINTNQLLTFNPNIPDNSAWEKKDITQAGTLPTVQANVLTMGARVYMRDVNGQWQSQANEIMTTAESTIQNRGPNFIAYQNNLNADANSYLITTNNGQISNSIEMPGGSQKITVPEHNGVPLVGSNLVGPRFIVSYTSAEFDAADQLFLLNVDDKSLSDNIVIHPVAYIEIEDAHDNEASFYQSYFYANSNESQISYNSKIGLAQFPIVIEVAGVKSTNNTPPETPEGRTERYFSNGLSGHAGLYPQATWTYNYANILNGMLLAKKEFDSANRLVRSKLNYWEIINNSDGKRLYGAYVRSRQTNSVLDGVRTNNYVTYDDTTGLPVNHEQEYYANDGTRKLMRTHTKYAWQEPKYQSLFLSAHILNTVIEETTSVVNSEASTSNFTKSTITTYKNWSDNPNKIKLAAHQKYVWTAPGASAPIFDYSSGKENENWLLLSEVTKRGQIGGAIHEQLNVDGIPTSFIYDENERYNIAKFPGAAISQQEASYYGFESYEKSGMWQLGSNSTIIPSVGNTVIDAHTGVNSLQLAPNTQDNSGITATFIPQLTDLKFIFSAWVKKPADFKNNQGDAVWCIELSSGDYVQLDFPETTGEWLYIHQTFDVTNANTSISITCKNKNTQAPVYIDNLRFSPLDSTYTASVYNSKNWTVIAELAANGETQQSTYNELEQGSLSTNAGDVMTAVKSRYYSSQGNQGQYSTQSPNHDLAIQAAEGGTLCNFKRGAQWQNSWQPSPDVWQVEAGRLSQKAHNQPGTLTLLNAPNNNRYALAVRFETGEALDGTLGIQLDDNTKIQWNPSLFNWQLIQSDSTELASDQSIFSVPSMPYVNELNQGEISNNLLNEFAKSDYPLSQDASVVTGPVDQISWTLNSENTRYLYQLNQNGDSIEVYRPQTNWDLIIDDKTLLFWANGQLIFSCQLAHVLNSAPQLFFNNKVIISEIAHLISPQAQVKYKDSRGVLIQEQSLDDKQVVAHQKVTDNLGRAAVTSKSVFVKNSENPLFKYGSNLASLNWHTGKMTGLVDTANPADGGYSYTREVYETSPLARVNKIGNPGAKFQVDAHPSVYQYTNVDNKFYKLVSTDPNQNVYYEIKNQRDQLLSKVSINGEGQNKSTTLFDDAGNAIKIQSPNYFSPPTGSVPEDWVITQAFDFNGNMISSTQHQQTTNYVYDKSGRIRFVQDQQGQQSGNYNYVKYNRVGRDIEKGYVVGSWDHTALQAHSDVSPNWPATPNTWRQKLCYDDASVNAIGRAYKTESNNGIAGQTDVNETFSFDVFGNTTLRTLSVADFDGNQQQSVQYTFDNLGNTAKTIYPDGTADGYAIYFNTNRQNLVSAISDSPSFDSQIAGFSYLANGQVYREQVITEAGLQIIRELNYNSPEWLKEINQTLAGANKPLFEQTLSYSEGGYEGAAYFDGTIASSTTAINDKPTSQFKYAVDDVGGITDANSELSPEHTLKINGSRGYDNNGNIKNVTFGSSDYVYKYISGTQQVQSITNSTSNNTVLADYAYDLNGNATTAKFNTHLSLQPHELGLDYDPGSKMTTQITDTGGPESNTLHFAYGRGNQRVLKTVQGASGEYQQKLYVRDLNGKPLTEFTKISSQQHDVATSSMIYFYGPTGLIAFRKGNKNYSVGKDHLGSVRTVFDENAQIIAQYDYLTFGALSKAIEPEPGFLPYLFTGQEFDREIGMYNFGARFYHAELGRFIATDPDKQYFSPYIYASNNPVLYIDPTGRFSISSLFSAIAGAIIGAVEILVGVVIDVVAGVLEVITGGLSTPASAALAAAAGAFYGAGVSAITYSVFNATDFNWKEYGVDMGIGAAAGFITGGLSVFAGEAAGSIAASASKGVKASTSELSNAGKVLNGAKKGVVWLGETVADTRAAPGIKGYLTDATKAIAKSEAIGITKNTAMNLASGNDWDSGLGQTVFSAVLSGAVSGGKVKSRVSGNYSE</sequence>
<dbReference type="InterPro" id="IPR022385">
    <property type="entry name" value="Rhs_assc_core"/>
</dbReference>
<proteinExistence type="predicted"/>
<keyword evidence="3" id="KW-1133">Transmembrane helix</keyword>
<keyword evidence="3" id="KW-0812">Transmembrane</keyword>
<reference evidence="5 6" key="1">
    <citation type="submission" date="2019-01" db="EMBL/GenBank/DDBJ databases">
        <title>Genome sequences of marine Pseudoalteromonas species.</title>
        <authorList>
            <person name="Boraston A.B."/>
            <person name="Hehemann J.-H."/>
            <person name="Vickers C.J."/>
            <person name="Salama-Alber O."/>
            <person name="Abe K."/>
            <person name="Hettle A.J."/>
        </authorList>
    </citation>
    <scope>NUCLEOTIDE SEQUENCE [LARGE SCALE GENOMIC DNA]</scope>
    <source>
        <strain evidence="5 6">PS42</strain>
    </source>
</reference>
<dbReference type="PANTHER" id="PTHR32305:SF15">
    <property type="entry name" value="PROTEIN RHSA-RELATED"/>
    <property type="match status" value="1"/>
</dbReference>
<keyword evidence="3" id="KW-0472">Membrane</keyword>
<feature type="region of interest" description="Disordered" evidence="2">
    <location>
        <begin position="1"/>
        <end position="20"/>
    </location>
</feature>
<dbReference type="InterPro" id="IPR050708">
    <property type="entry name" value="T6SS_VgrG/RHS"/>
</dbReference>
<keyword evidence="1" id="KW-0677">Repeat</keyword>
<protein>
    <submittedName>
        <fullName evidence="5">RHS repeat-associated core domain-containing protein</fullName>
    </submittedName>
</protein>
<evidence type="ECO:0000313" key="6">
    <source>
        <dbReference type="Proteomes" id="UP000324162"/>
    </source>
</evidence>
<dbReference type="PANTHER" id="PTHR32305">
    <property type="match status" value="1"/>
</dbReference>